<evidence type="ECO:0000256" key="1">
    <source>
        <dbReference type="ARBA" id="ARBA00008324"/>
    </source>
</evidence>
<dbReference type="Pfam" id="PF03061">
    <property type="entry name" value="4HBT"/>
    <property type="match status" value="1"/>
</dbReference>
<feature type="domain" description="Thioesterase" evidence="3">
    <location>
        <begin position="57"/>
        <end position="127"/>
    </location>
</feature>
<gene>
    <name evidence="4" type="ORF">JOL79_23785</name>
</gene>
<dbReference type="EMBL" id="JAFCNB010000014">
    <property type="protein sequence ID" value="MBP2706832.1"/>
    <property type="molecule type" value="Genomic_DNA"/>
</dbReference>
<dbReference type="Proteomes" id="UP000674234">
    <property type="component" value="Unassembled WGS sequence"/>
</dbReference>
<name>A0A940WMZ9_9ACTN</name>
<dbReference type="RefSeq" id="WP_210158112.1">
    <property type="nucleotide sequence ID" value="NZ_JAFCNB010000014.1"/>
</dbReference>
<evidence type="ECO:0000259" key="3">
    <source>
        <dbReference type="Pfam" id="PF03061"/>
    </source>
</evidence>
<dbReference type="CDD" id="cd03443">
    <property type="entry name" value="PaaI_thioesterase"/>
    <property type="match status" value="1"/>
</dbReference>
<keyword evidence="2" id="KW-0378">Hydrolase</keyword>
<dbReference type="Gene3D" id="3.10.129.10">
    <property type="entry name" value="Hotdog Thioesterase"/>
    <property type="match status" value="1"/>
</dbReference>
<proteinExistence type="inferred from homology"/>
<dbReference type="PANTHER" id="PTHR43240:SF5">
    <property type="entry name" value="1,4-DIHYDROXY-2-NAPHTHOYL-COA THIOESTERASE 1"/>
    <property type="match status" value="1"/>
</dbReference>
<sequence length="149" mass="15688">MTGGTTREDTMPDTELTVETLKELMPFAETVGIRFDRLTPGEVTALLGWAPERCTAGGVLHGAALTALADSTAAVCAFLNLPPGAATSTIELKINFLAAVRRGEVRASARPVHVGRTSIVVQTDLHTVPAGDEEPRRVGLVVQTQAVLT</sequence>
<dbReference type="SUPFAM" id="SSF54637">
    <property type="entry name" value="Thioesterase/thiol ester dehydrase-isomerase"/>
    <property type="match status" value="1"/>
</dbReference>
<evidence type="ECO:0000313" key="4">
    <source>
        <dbReference type="EMBL" id="MBP2706832.1"/>
    </source>
</evidence>
<dbReference type="AlphaFoldDB" id="A0A940WMZ9"/>
<comment type="similarity">
    <text evidence="1">Belongs to the thioesterase PaaI family.</text>
</comment>
<dbReference type="NCBIfam" id="TIGR00369">
    <property type="entry name" value="unchar_dom_1"/>
    <property type="match status" value="1"/>
</dbReference>
<keyword evidence="5" id="KW-1185">Reference proteome</keyword>
<dbReference type="GO" id="GO:0005829">
    <property type="term" value="C:cytosol"/>
    <property type="evidence" value="ECO:0007669"/>
    <property type="project" value="TreeGrafter"/>
</dbReference>
<dbReference type="InterPro" id="IPR003736">
    <property type="entry name" value="PAAI_dom"/>
</dbReference>
<dbReference type="InterPro" id="IPR029069">
    <property type="entry name" value="HotDog_dom_sf"/>
</dbReference>
<dbReference type="PANTHER" id="PTHR43240">
    <property type="entry name" value="1,4-DIHYDROXY-2-NAPHTHOYL-COA THIOESTERASE 1"/>
    <property type="match status" value="1"/>
</dbReference>
<evidence type="ECO:0000313" key="5">
    <source>
        <dbReference type="Proteomes" id="UP000674234"/>
    </source>
</evidence>
<reference evidence="4" key="1">
    <citation type="submission" date="2021-02" db="EMBL/GenBank/DDBJ databases">
        <title>Draft genome sequence of Microbispora sp. RL4-1S isolated from rice leaves in Thailand.</title>
        <authorList>
            <person name="Muangham S."/>
            <person name="Duangmal K."/>
        </authorList>
    </citation>
    <scope>NUCLEOTIDE SEQUENCE</scope>
    <source>
        <strain evidence="4">RL4-1S</strain>
    </source>
</reference>
<organism evidence="4 5">
    <name type="scientific">Microbispora oryzae</name>
    <dbReference type="NCBI Taxonomy" id="2806554"/>
    <lineage>
        <taxon>Bacteria</taxon>
        <taxon>Bacillati</taxon>
        <taxon>Actinomycetota</taxon>
        <taxon>Actinomycetes</taxon>
        <taxon>Streptosporangiales</taxon>
        <taxon>Streptosporangiaceae</taxon>
        <taxon>Microbispora</taxon>
    </lineage>
</organism>
<protein>
    <submittedName>
        <fullName evidence="4">PaaI family thioesterase</fullName>
    </submittedName>
</protein>
<comment type="caution">
    <text evidence="4">The sequence shown here is derived from an EMBL/GenBank/DDBJ whole genome shotgun (WGS) entry which is preliminary data.</text>
</comment>
<accession>A0A940WMZ9</accession>
<dbReference type="InterPro" id="IPR006683">
    <property type="entry name" value="Thioestr_dom"/>
</dbReference>
<dbReference type="GO" id="GO:0061522">
    <property type="term" value="F:1,4-dihydroxy-2-naphthoyl-CoA thioesterase activity"/>
    <property type="evidence" value="ECO:0007669"/>
    <property type="project" value="TreeGrafter"/>
</dbReference>
<evidence type="ECO:0000256" key="2">
    <source>
        <dbReference type="ARBA" id="ARBA00022801"/>
    </source>
</evidence>